<evidence type="ECO:0000256" key="2">
    <source>
        <dbReference type="SAM" id="SignalP"/>
    </source>
</evidence>
<protein>
    <submittedName>
        <fullName evidence="3">Uncharacterized protein</fullName>
    </submittedName>
</protein>
<keyword evidence="4" id="KW-1185">Reference proteome</keyword>
<keyword evidence="1" id="KW-0472">Membrane</keyword>
<accession>R9PBR9</accession>
<dbReference type="RefSeq" id="XP_012192415.1">
    <property type="nucleotide sequence ID" value="XM_012337025.1"/>
</dbReference>
<dbReference type="GeneID" id="24111694"/>
<dbReference type="HOGENOM" id="CLU_853038_0_0_1"/>
<dbReference type="Proteomes" id="UP000014071">
    <property type="component" value="Unassembled WGS sequence"/>
</dbReference>
<feature type="chain" id="PRO_5004487880" evidence="2">
    <location>
        <begin position="21"/>
        <end position="281"/>
    </location>
</feature>
<organism evidence="3 4">
    <name type="scientific">Pseudozyma hubeiensis (strain SY62)</name>
    <name type="common">Yeast</name>
    <dbReference type="NCBI Taxonomy" id="1305764"/>
    <lineage>
        <taxon>Eukaryota</taxon>
        <taxon>Fungi</taxon>
        <taxon>Dikarya</taxon>
        <taxon>Basidiomycota</taxon>
        <taxon>Ustilaginomycotina</taxon>
        <taxon>Ustilaginomycetes</taxon>
        <taxon>Ustilaginales</taxon>
        <taxon>Ustilaginaceae</taxon>
        <taxon>Pseudozyma</taxon>
    </lineage>
</organism>
<evidence type="ECO:0000313" key="4">
    <source>
        <dbReference type="Proteomes" id="UP000014071"/>
    </source>
</evidence>
<dbReference type="AlphaFoldDB" id="R9PBR9"/>
<evidence type="ECO:0000313" key="3">
    <source>
        <dbReference type="EMBL" id="GAC98828.1"/>
    </source>
</evidence>
<dbReference type="OrthoDB" id="2553862at2759"/>
<gene>
    <name evidence="3" type="ORF">PHSY_006423</name>
</gene>
<feature type="transmembrane region" description="Helical" evidence="1">
    <location>
        <begin position="130"/>
        <end position="155"/>
    </location>
</feature>
<name>R9PBR9_PSEHS</name>
<keyword evidence="2" id="KW-0732">Signal</keyword>
<keyword evidence="1" id="KW-0812">Transmembrane</keyword>
<sequence>MRAFASIALAAVALASFSHAASIKLPTLYSCEPAAIRVSAQGNYTIEGRDGTSNKLVFRAHVKQGVTSVNWDAVDLAANATALIAVTDQISASQTSNDAVQALVLANPAGNTTCLVKDTDHRSTSKQKSMVATIIGIALGAFFLLVILLIAGMMYRRKRERLEKVEEDSLDLNHSYTHGTIPAGGSYMARLVPGLKLQEARPLPRDPVLESEQATYSSTRRGTQYYKNDSSFDMPYRHQWHQPSNPFAEQHASTTRQDHELLYQQHEKSQSSFVSHHNNLK</sequence>
<dbReference type="eggNOG" id="ENOG502R0RJ">
    <property type="taxonomic scope" value="Eukaryota"/>
</dbReference>
<evidence type="ECO:0000256" key="1">
    <source>
        <dbReference type="SAM" id="Phobius"/>
    </source>
</evidence>
<proteinExistence type="predicted"/>
<feature type="signal peptide" evidence="2">
    <location>
        <begin position="1"/>
        <end position="20"/>
    </location>
</feature>
<dbReference type="EMBL" id="DF238821">
    <property type="protein sequence ID" value="GAC98828.1"/>
    <property type="molecule type" value="Genomic_DNA"/>
</dbReference>
<reference evidence="4" key="1">
    <citation type="journal article" date="2013" name="Genome Announc.">
        <title>Draft genome sequence of the basidiomycetous yeast-like fungus Pseudozyma hubeiensis SY62, which produces an abundant amount of the biosurfactant mannosylerythritol lipids.</title>
        <authorList>
            <person name="Konishi M."/>
            <person name="Hatada Y."/>
            <person name="Horiuchi J."/>
        </authorList>
    </citation>
    <scope>NUCLEOTIDE SEQUENCE [LARGE SCALE GENOMIC DNA]</scope>
    <source>
        <strain evidence="4">SY62</strain>
    </source>
</reference>
<keyword evidence="1" id="KW-1133">Transmembrane helix</keyword>